<evidence type="ECO:0000256" key="1">
    <source>
        <dbReference type="SAM" id="MobiDB-lite"/>
    </source>
</evidence>
<dbReference type="AlphaFoldDB" id="A0A4Y2WNZ2"/>
<dbReference type="EMBL" id="BGPR01063264">
    <property type="protein sequence ID" value="GBO38510.1"/>
    <property type="molecule type" value="Genomic_DNA"/>
</dbReference>
<evidence type="ECO:0000313" key="2">
    <source>
        <dbReference type="EMBL" id="GBO38510.1"/>
    </source>
</evidence>
<dbReference type="Proteomes" id="UP000499080">
    <property type="component" value="Unassembled WGS sequence"/>
</dbReference>
<evidence type="ECO:0000313" key="5">
    <source>
        <dbReference type="EMBL" id="GBO39223.1"/>
    </source>
</evidence>
<organism evidence="5 6">
    <name type="scientific">Araneus ventricosus</name>
    <name type="common">Orbweaver spider</name>
    <name type="synonym">Epeira ventricosa</name>
    <dbReference type="NCBI Taxonomy" id="182803"/>
    <lineage>
        <taxon>Eukaryota</taxon>
        <taxon>Metazoa</taxon>
        <taxon>Ecdysozoa</taxon>
        <taxon>Arthropoda</taxon>
        <taxon>Chelicerata</taxon>
        <taxon>Arachnida</taxon>
        <taxon>Araneae</taxon>
        <taxon>Araneomorphae</taxon>
        <taxon>Entelegynae</taxon>
        <taxon>Araneoidea</taxon>
        <taxon>Araneidae</taxon>
        <taxon>Araneus</taxon>
    </lineage>
</organism>
<name>A0A4Y2WNZ2_ARAVE</name>
<sequence>QGKLIFHSSKKEKKKTDQEIEGADDFKGRCQLSTEKLSLFSANRRYLADHGAQVAVYQRPLVTGELMMRDIYGTYGWGWGFSNRPELHGTPGAEQFSFGERKKK</sequence>
<feature type="region of interest" description="Disordered" evidence="1">
    <location>
        <begin position="1"/>
        <end position="20"/>
    </location>
</feature>
<evidence type="ECO:0000313" key="6">
    <source>
        <dbReference type="Proteomes" id="UP000499080"/>
    </source>
</evidence>
<dbReference type="EMBL" id="BGPR01063302">
    <property type="protein sequence ID" value="GBO38535.1"/>
    <property type="molecule type" value="Genomic_DNA"/>
</dbReference>
<protein>
    <submittedName>
        <fullName evidence="5">Uncharacterized protein</fullName>
    </submittedName>
</protein>
<accession>A0A4Y2WNZ2</accession>
<dbReference type="EMBL" id="BGPR01064175">
    <property type="protein sequence ID" value="GBO39223.1"/>
    <property type="molecule type" value="Genomic_DNA"/>
</dbReference>
<keyword evidence="6" id="KW-1185">Reference proteome</keyword>
<dbReference type="EMBL" id="BGPR01064172">
    <property type="protein sequence ID" value="GBO39222.1"/>
    <property type="molecule type" value="Genomic_DNA"/>
</dbReference>
<feature type="non-terminal residue" evidence="5">
    <location>
        <position position="1"/>
    </location>
</feature>
<reference evidence="5 6" key="1">
    <citation type="journal article" date="2019" name="Sci. Rep.">
        <title>Orb-weaving spider Araneus ventricosus genome elucidates the spidroin gene catalogue.</title>
        <authorList>
            <person name="Kono N."/>
            <person name="Nakamura H."/>
            <person name="Ohtoshi R."/>
            <person name="Moran D.A.P."/>
            <person name="Shinohara A."/>
            <person name="Yoshida Y."/>
            <person name="Fujiwara M."/>
            <person name="Mori M."/>
            <person name="Tomita M."/>
            <person name="Arakawa K."/>
        </authorList>
    </citation>
    <scope>NUCLEOTIDE SEQUENCE [LARGE SCALE GENOMIC DNA]</scope>
</reference>
<proteinExistence type="predicted"/>
<gene>
    <name evidence="5" type="ORF">AVEN_161338_1</name>
    <name evidence="2" type="ORF">AVEN_39555_1</name>
    <name evidence="4" type="ORF">AVEN_51862_1</name>
    <name evidence="3" type="ORF">AVEN_58554_1</name>
</gene>
<evidence type="ECO:0000313" key="4">
    <source>
        <dbReference type="EMBL" id="GBO39222.1"/>
    </source>
</evidence>
<comment type="caution">
    <text evidence="5">The sequence shown here is derived from an EMBL/GenBank/DDBJ whole genome shotgun (WGS) entry which is preliminary data.</text>
</comment>
<evidence type="ECO:0000313" key="3">
    <source>
        <dbReference type="EMBL" id="GBO38535.1"/>
    </source>
</evidence>